<dbReference type="Proteomes" id="UP001156706">
    <property type="component" value="Unassembled WGS sequence"/>
</dbReference>
<reference evidence="3" key="1">
    <citation type="journal article" date="2019" name="Int. J. Syst. Evol. Microbiol.">
        <title>The Global Catalogue of Microorganisms (GCM) 10K type strain sequencing project: providing services to taxonomists for standard genome sequencing and annotation.</title>
        <authorList>
            <consortium name="The Broad Institute Genomics Platform"/>
            <consortium name="The Broad Institute Genome Sequencing Center for Infectious Disease"/>
            <person name="Wu L."/>
            <person name="Ma J."/>
        </authorList>
    </citation>
    <scope>NUCLEOTIDE SEQUENCE [LARGE SCALE GENOMIC DNA]</scope>
    <source>
        <strain evidence="3">NBRC 110044</strain>
    </source>
</reference>
<keyword evidence="1" id="KW-0812">Transmembrane</keyword>
<evidence type="ECO:0008006" key="4">
    <source>
        <dbReference type="Google" id="ProtNLM"/>
    </source>
</evidence>
<keyword evidence="1" id="KW-1133">Transmembrane helix</keyword>
<dbReference type="RefSeq" id="WP_284197016.1">
    <property type="nucleotide sequence ID" value="NZ_BSOG01000003.1"/>
</dbReference>
<evidence type="ECO:0000313" key="3">
    <source>
        <dbReference type="Proteomes" id="UP001156706"/>
    </source>
</evidence>
<feature type="transmembrane region" description="Helical" evidence="1">
    <location>
        <begin position="46"/>
        <end position="64"/>
    </location>
</feature>
<sequence>MDKTKKQDKALQQWSIWPPALLALVLLTLGLWVLRSMGVASAVQLGYVLLALVLTWLLLPYLAYKTWCEGEALCWRWGQLNHGAVQRLALADIAAVEVAALPDKPTRPVRREGVEERHGGNFTPDLNQGVKLQTRDGRTIWLCLPQPAQFAKALRALLATAP</sequence>
<comment type="caution">
    <text evidence="2">The sequence shown here is derived from an EMBL/GenBank/DDBJ whole genome shotgun (WGS) entry which is preliminary data.</text>
</comment>
<accession>A0ABQ5YLY2</accession>
<organism evidence="2 3">
    <name type="scientific">Chitinimonas prasina</name>
    <dbReference type="NCBI Taxonomy" id="1434937"/>
    <lineage>
        <taxon>Bacteria</taxon>
        <taxon>Pseudomonadati</taxon>
        <taxon>Pseudomonadota</taxon>
        <taxon>Betaproteobacteria</taxon>
        <taxon>Neisseriales</taxon>
        <taxon>Chitinibacteraceae</taxon>
        <taxon>Chitinimonas</taxon>
    </lineage>
</organism>
<evidence type="ECO:0000313" key="2">
    <source>
        <dbReference type="EMBL" id="GLR13919.1"/>
    </source>
</evidence>
<keyword evidence="1" id="KW-0472">Membrane</keyword>
<proteinExistence type="predicted"/>
<name>A0ABQ5YLY2_9NEIS</name>
<evidence type="ECO:0000256" key="1">
    <source>
        <dbReference type="SAM" id="Phobius"/>
    </source>
</evidence>
<gene>
    <name evidence="2" type="ORF">GCM10007907_27090</name>
</gene>
<keyword evidence="3" id="KW-1185">Reference proteome</keyword>
<dbReference type="EMBL" id="BSOG01000003">
    <property type="protein sequence ID" value="GLR13919.1"/>
    <property type="molecule type" value="Genomic_DNA"/>
</dbReference>
<protein>
    <recommendedName>
        <fullName evidence="4">PH domain-containing protein</fullName>
    </recommendedName>
</protein>
<feature type="transmembrane region" description="Helical" evidence="1">
    <location>
        <begin position="16"/>
        <end position="34"/>
    </location>
</feature>